<keyword evidence="2" id="KW-0812">Transmembrane</keyword>
<feature type="transmembrane region" description="Helical" evidence="2">
    <location>
        <begin position="506"/>
        <end position="525"/>
    </location>
</feature>
<accession>A0A7K0JZT8</accession>
<feature type="region of interest" description="Disordered" evidence="1">
    <location>
        <begin position="235"/>
        <end position="270"/>
    </location>
</feature>
<feature type="transmembrane region" description="Helical" evidence="2">
    <location>
        <begin position="474"/>
        <end position="494"/>
    </location>
</feature>
<protein>
    <recommendedName>
        <fullName evidence="5">Histidine kinase N-terminal 7TM region domain-containing protein</fullName>
    </recommendedName>
</protein>
<name>A0A7K0JZT8_9ACTO</name>
<evidence type="ECO:0000256" key="1">
    <source>
        <dbReference type="SAM" id="MobiDB-lite"/>
    </source>
</evidence>
<feature type="transmembrane region" description="Helical" evidence="2">
    <location>
        <begin position="343"/>
        <end position="363"/>
    </location>
</feature>
<feature type="transmembrane region" description="Helical" evidence="2">
    <location>
        <begin position="400"/>
        <end position="419"/>
    </location>
</feature>
<keyword evidence="2" id="KW-0472">Membrane</keyword>
<evidence type="ECO:0000313" key="3">
    <source>
        <dbReference type="EMBL" id="MST48674.1"/>
    </source>
</evidence>
<dbReference type="EMBL" id="VUMY01000001">
    <property type="protein sequence ID" value="MST48674.1"/>
    <property type="molecule type" value="Genomic_DNA"/>
</dbReference>
<keyword evidence="2" id="KW-1133">Transmembrane helix</keyword>
<organism evidence="3 4">
    <name type="scientific">Mobiluncus porci</name>
    <dbReference type="NCBI Taxonomy" id="2652278"/>
    <lineage>
        <taxon>Bacteria</taxon>
        <taxon>Bacillati</taxon>
        <taxon>Actinomycetota</taxon>
        <taxon>Actinomycetes</taxon>
        <taxon>Actinomycetales</taxon>
        <taxon>Actinomycetaceae</taxon>
        <taxon>Mobiluncus</taxon>
    </lineage>
</organism>
<dbReference type="AlphaFoldDB" id="A0A7K0JZT8"/>
<evidence type="ECO:0008006" key="5">
    <source>
        <dbReference type="Google" id="ProtNLM"/>
    </source>
</evidence>
<feature type="transmembrane region" description="Helical" evidence="2">
    <location>
        <begin position="369"/>
        <end position="388"/>
    </location>
</feature>
<dbReference type="RefSeq" id="WP_154542575.1">
    <property type="nucleotide sequence ID" value="NZ_VUMY01000001.1"/>
</dbReference>
<comment type="caution">
    <text evidence="3">The sequence shown here is derived from an EMBL/GenBank/DDBJ whole genome shotgun (WGS) entry which is preliminary data.</text>
</comment>
<reference evidence="3 4" key="1">
    <citation type="submission" date="2019-08" db="EMBL/GenBank/DDBJ databases">
        <title>In-depth cultivation of the pig gut microbiome towards novel bacterial diversity and tailored functional studies.</title>
        <authorList>
            <person name="Wylensek D."/>
            <person name="Hitch T.C.A."/>
            <person name="Clavel T."/>
        </authorList>
    </citation>
    <scope>NUCLEOTIDE SEQUENCE [LARGE SCALE GENOMIC DNA]</scope>
    <source>
        <strain evidence="3 4">RF-GAM-744-WT-7</strain>
    </source>
</reference>
<keyword evidence="4" id="KW-1185">Reference proteome</keyword>
<feature type="transmembrane region" description="Helical" evidence="2">
    <location>
        <begin position="312"/>
        <end position="331"/>
    </location>
</feature>
<evidence type="ECO:0000256" key="2">
    <source>
        <dbReference type="SAM" id="Phobius"/>
    </source>
</evidence>
<gene>
    <name evidence="3" type="ORF">FYJ63_00095</name>
</gene>
<feature type="transmembrane region" description="Helical" evidence="2">
    <location>
        <begin position="446"/>
        <end position="467"/>
    </location>
</feature>
<sequence length="836" mass="93231">MSRRTAGILWVLVPAVAILSILALLASPFKSLYYQQSDTMAVPDYFDAGLADFYAAQGLKVERHSQWALLKFLRAGSTYVVTSDVIAASAQQAKLGATFTPLYPETVVVAWMPETCCQHLELRDFSELTARSETIYLDQGVSRLELMGALSLEPQGKTQRFDAQRGEEIVNRIRAEKRLHIGSSLAELAAALERGELCLTTDIRAGLAQSHPDQVRLQAPHSVTYRKGIWKRHDNNQAGRGALPQPPAELRENANATPLGAPTNPGTAAGFDSASPVTNLKSFQEFVWRIGLVNQNYGSSLIWEEANEAIELTFFLITLGVIVFWAGWHFWSSSAAFVRRGVLLQALLFAAWILARIIKHASIGVVERIAWYFYYVPIITSLLIIFLVINHSAQVKIPGYAVISKIAVGAWLALLLGVFTNDIHHQLLIFGNGDSKIDYEYGPLYYGYYLVALLMIGAILFTLFYSLRGLRTKVLLGILSLVGLGLLYSVAYTLRIPLIRETENVQFYILMFLAAWEMLYIVGALKHNIGYVRLFQEAKVPIRLLDRDWHTRFATAAADPLDRQVLEAIRAGTNPYLLTRPDPDAPSDSPGRLWRIEAQPLAAGQILFDTDMTEVRSLEATLRALRNREQHQTDLLTNEYETLRRLGVSRLASSLYNRLDGLMEWSLAEVENLAVSLDEPLDDFSRWRTLRAIKLNLGYAKRAGLLVTQSTELETVSLNLLTTFLSQSCTDFSSRNVSVAIQGPISGFISQDLALSVLEALHRTLNSVLDLQTAVGLVRLEIANHGTQGVLSWVWEVEPSAFSKLAQILTWDEARSSLERADESFHLTTCIGETEQ</sequence>
<dbReference type="Proteomes" id="UP000442535">
    <property type="component" value="Unassembled WGS sequence"/>
</dbReference>
<evidence type="ECO:0000313" key="4">
    <source>
        <dbReference type="Proteomes" id="UP000442535"/>
    </source>
</evidence>
<proteinExistence type="predicted"/>